<dbReference type="Proteomes" id="UP000294947">
    <property type="component" value="Unassembled WGS sequence"/>
</dbReference>
<dbReference type="InterPro" id="IPR006656">
    <property type="entry name" value="Mopterin_OxRdtase"/>
</dbReference>
<dbReference type="PANTHER" id="PTHR43742:SF10">
    <property type="entry name" value="TRIMETHYLAMINE-N-OXIDE REDUCTASE 2"/>
    <property type="match status" value="1"/>
</dbReference>
<dbReference type="AlphaFoldDB" id="A0A4R4YUB6"/>
<feature type="domain" description="Molybdopterin dinucleotide-binding" evidence="8">
    <location>
        <begin position="611"/>
        <end position="724"/>
    </location>
</feature>
<dbReference type="Pfam" id="PF18364">
    <property type="entry name" value="Molybdopterin_N"/>
    <property type="match status" value="1"/>
</dbReference>
<evidence type="ECO:0000313" key="10">
    <source>
        <dbReference type="EMBL" id="TDD47889.1"/>
    </source>
</evidence>
<keyword evidence="3" id="KW-0500">Molybdenum</keyword>
<dbReference type="RefSeq" id="WP_132488456.1">
    <property type="nucleotide sequence ID" value="NZ_SMKW01000032.1"/>
</dbReference>
<sequence length="753" mass="82090">MHRQQSSHWGLFTAASTPDGLGVIADPDDPDPAPLLRNVPAALDERVRVLAPHVRKGWLEGRGVRGRDEYVQVSWAEAVELAAGALDRVRRVHGNEAIYGGSYGWGSAGRFHHAQSQIHRFLNVIGGYTRSVNSYSLGAATPLLRHVVGSVDPIGRPTAWPVLAEHTEHFVCFGGIPAKNSQVNSGGISKHSVAGHLRQARARGARFTLVGPLRDDLAAELDAEWLAPVPGTDTALMLALCHVLIERGWHAEEFLRTHCEGFEEFWKYLSGAADGTAKSPQWAEEICGIDAAVIVGLAESMATRRTMVTLSWSLQRARHGEQPLWAGIALACVLGQIGLPGGGFGHGYGSMAGIGVRPLPYRLPTLPQGVNPVRQFIPVARIADMLLNPGQEYEYNGERRTYPDIRLVYWAGGNPFHHHQDLTRLAEAFNRPEAVIVHDPFWTATARHADIVFPATTTLERNDLGCAREDRALVAMRQVVPPLGEARSDFEIFAALAEKLGLAQEFTEGRDERAWLEHLYEQWRQNFDPGLDFAQFWENGRLDLPGEPDDQVLYDRFRADPAGNPLPTPSGRIELFSQRIDSFGYADCPGHPAWLVPEELQVPPGSGEFPLFLVANNPATRLHSQLDHGATSADSKVHDREPMRIHPADAAARGLSTGDIARVVSATGSALAAVVISDAVRPGVVQLSTGAWFDPSAPEVATCIHGNPNAVTRDIGTSSLAQGCTGQLTRIEVRRHEDPPPPLRTLTPPIAPR</sequence>
<dbReference type="SUPFAM" id="SSF50692">
    <property type="entry name" value="ADC-like"/>
    <property type="match status" value="1"/>
</dbReference>
<dbReference type="Pfam" id="PF00384">
    <property type="entry name" value="Molybdopterin"/>
    <property type="match status" value="1"/>
</dbReference>
<dbReference type="EMBL" id="SMKW01000032">
    <property type="protein sequence ID" value="TDD47889.1"/>
    <property type="molecule type" value="Genomic_DNA"/>
</dbReference>
<evidence type="ECO:0000256" key="6">
    <source>
        <dbReference type="SAM" id="MobiDB-lite"/>
    </source>
</evidence>
<dbReference type="Gene3D" id="3.40.228.10">
    <property type="entry name" value="Dimethylsulfoxide Reductase, domain 2"/>
    <property type="match status" value="1"/>
</dbReference>
<dbReference type="Gene3D" id="3.90.55.10">
    <property type="entry name" value="Dimethylsulfoxide Reductase, domain 3"/>
    <property type="match status" value="1"/>
</dbReference>
<evidence type="ECO:0000259" key="7">
    <source>
        <dbReference type="Pfam" id="PF00384"/>
    </source>
</evidence>
<dbReference type="InterPro" id="IPR009010">
    <property type="entry name" value="Asp_de-COase-like_dom_sf"/>
</dbReference>
<accession>A0A4R4YUB6</accession>
<dbReference type="InterPro" id="IPR018294">
    <property type="entry name" value="ISPD_synthase_CS"/>
</dbReference>
<keyword evidence="5" id="KW-0560">Oxidoreductase</keyword>
<dbReference type="Pfam" id="PF01568">
    <property type="entry name" value="Molydop_binding"/>
    <property type="match status" value="1"/>
</dbReference>
<comment type="similarity">
    <text evidence="2">Belongs to the prokaryotic molybdopterin-containing oxidoreductase family.</text>
</comment>
<evidence type="ECO:0000259" key="8">
    <source>
        <dbReference type="Pfam" id="PF01568"/>
    </source>
</evidence>
<keyword evidence="4" id="KW-0479">Metal-binding</keyword>
<dbReference type="InterPro" id="IPR050612">
    <property type="entry name" value="Prok_Mopterin_Oxidored"/>
</dbReference>
<dbReference type="Gene3D" id="2.40.40.20">
    <property type="match status" value="1"/>
</dbReference>
<dbReference type="InterPro" id="IPR006657">
    <property type="entry name" value="MoPterin_dinucl-bd_dom"/>
</dbReference>
<organism evidence="10 11">
    <name type="scientific">Saccharopolyspora elongata</name>
    <dbReference type="NCBI Taxonomy" id="2530387"/>
    <lineage>
        <taxon>Bacteria</taxon>
        <taxon>Bacillati</taxon>
        <taxon>Actinomycetota</taxon>
        <taxon>Actinomycetes</taxon>
        <taxon>Pseudonocardiales</taxon>
        <taxon>Pseudonocardiaceae</taxon>
        <taxon>Saccharopolyspora</taxon>
    </lineage>
</organism>
<feature type="compositionally biased region" description="Low complexity" evidence="6">
    <location>
        <begin position="744"/>
        <end position="753"/>
    </location>
</feature>
<dbReference type="GO" id="GO:0016491">
    <property type="term" value="F:oxidoreductase activity"/>
    <property type="evidence" value="ECO:0007669"/>
    <property type="project" value="UniProtKB-KW"/>
</dbReference>
<dbReference type="GO" id="GO:0009061">
    <property type="term" value="P:anaerobic respiration"/>
    <property type="evidence" value="ECO:0007669"/>
    <property type="project" value="TreeGrafter"/>
</dbReference>
<evidence type="ECO:0000259" key="9">
    <source>
        <dbReference type="Pfam" id="PF18364"/>
    </source>
</evidence>
<feature type="domain" description="Molybdopterin oxidoreductase" evidence="7">
    <location>
        <begin position="48"/>
        <end position="499"/>
    </location>
</feature>
<name>A0A4R4YUB6_9PSEU</name>
<feature type="region of interest" description="Disordered" evidence="6">
    <location>
        <begin position="734"/>
        <end position="753"/>
    </location>
</feature>
<evidence type="ECO:0000256" key="1">
    <source>
        <dbReference type="ARBA" id="ARBA00001942"/>
    </source>
</evidence>
<evidence type="ECO:0000256" key="4">
    <source>
        <dbReference type="ARBA" id="ARBA00022723"/>
    </source>
</evidence>
<keyword evidence="11" id="KW-1185">Reference proteome</keyword>
<protein>
    <submittedName>
        <fullName evidence="10">Molybdopterin oxidoreductase</fullName>
    </submittedName>
</protein>
<evidence type="ECO:0000256" key="5">
    <source>
        <dbReference type="ARBA" id="ARBA00023002"/>
    </source>
</evidence>
<evidence type="ECO:0000313" key="11">
    <source>
        <dbReference type="Proteomes" id="UP000294947"/>
    </source>
</evidence>
<dbReference type="Gene3D" id="3.40.50.740">
    <property type="match status" value="1"/>
</dbReference>
<dbReference type="GO" id="GO:0008299">
    <property type="term" value="P:isoprenoid biosynthetic process"/>
    <property type="evidence" value="ECO:0007669"/>
    <property type="project" value="InterPro"/>
</dbReference>
<dbReference type="GO" id="GO:0030151">
    <property type="term" value="F:molybdenum ion binding"/>
    <property type="evidence" value="ECO:0007669"/>
    <property type="project" value="TreeGrafter"/>
</dbReference>
<evidence type="ECO:0000256" key="2">
    <source>
        <dbReference type="ARBA" id="ARBA00010312"/>
    </source>
</evidence>
<dbReference type="SUPFAM" id="SSF53706">
    <property type="entry name" value="Formate dehydrogenase/DMSO reductase, domains 1-3"/>
    <property type="match status" value="1"/>
</dbReference>
<dbReference type="GO" id="GO:0030288">
    <property type="term" value="C:outer membrane-bounded periplasmic space"/>
    <property type="evidence" value="ECO:0007669"/>
    <property type="project" value="TreeGrafter"/>
</dbReference>
<proteinExistence type="inferred from homology"/>
<dbReference type="InterPro" id="IPR041460">
    <property type="entry name" value="Molybdopterin_N"/>
</dbReference>
<dbReference type="PROSITE" id="PS01295">
    <property type="entry name" value="ISPD"/>
    <property type="match status" value="1"/>
</dbReference>
<dbReference type="GO" id="GO:0043546">
    <property type="term" value="F:molybdopterin cofactor binding"/>
    <property type="evidence" value="ECO:0007669"/>
    <property type="project" value="InterPro"/>
</dbReference>
<gene>
    <name evidence="10" type="ORF">E1288_23325</name>
</gene>
<evidence type="ECO:0000256" key="3">
    <source>
        <dbReference type="ARBA" id="ARBA00022505"/>
    </source>
</evidence>
<reference evidence="10 11" key="1">
    <citation type="submission" date="2019-03" db="EMBL/GenBank/DDBJ databases">
        <title>Draft genome sequences of novel Actinobacteria.</title>
        <authorList>
            <person name="Sahin N."/>
            <person name="Ay H."/>
            <person name="Saygin H."/>
        </authorList>
    </citation>
    <scope>NUCLEOTIDE SEQUENCE [LARGE SCALE GENOMIC DNA]</scope>
    <source>
        <strain evidence="10 11">7K502</strain>
    </source>
</reference>
<dbReference type="PANTHER" id="PTHR43742">
    <property type="entry name" value="TRIMETHYLAMINE-N-OXIDE REDUCTASE"/>
    <property type="match status" value="1"/>
</dbReference>
<comment type="caution">
    <text evidence="10">The sequence shown here is derived from an EMBL/GenBank/DDBJ whole genome shotgun (WGS) entry which is preliminary data.</text>
</comment>
<feature type="domain" description="Molybdopterin oxidoreductase N-terminal" evidence="9">
    <location>
        <begin position="6"/>
        <end position="43"/>
    </location>
</feature>
<dbReference type="OrthoDB" id="7376058at2"/>
<dbReference type="GO" id="GO:0009055">
    <property type="term" value="F:electron transfer activity"/>
    <property type="evidence" value="ECO:0007669"/>
    <property type="project" value="TreeGrafter"/>
</dbReference>
<comment type="cofactor">
    <cofactor evidence="1">
        <name>Mo-bis(molybdopterin guanine dinucleotide)</name>
        <dbReference type="ChEBI" id="CHEBI:60539"/>
    </cofactor>
</comment>